<evidence type="ECO:0000313" key="5">
    <source>
        <dbReference type="Proteomes" id="UP001597044"/>
    </source>
</evidence>
<dbReference type="InterPro" id="IPR050190">
    <property type="entry name" value="UPF0213_domain"/>
</dbReference>
<dbReference type="PANTHER" id="PTHR34477">
    <property type="entry name" value="UPF0213 PROTEIN YHBQ"/>
    <property type="match status" value="1"/>
</dbReference>
<dbReference type="CDD" id="cd10456">
    <property type="entry name" value="GIY-YIG_UPF0213"/>
    <property type="match status" value="1"/>
</dbReference>
<dbReference type="InterPro" id="IPR035901">
    <property type="entry name" value="GIY-YIG_endonuc_sf"/>
</dbReference>
<proteinExistence type="inferred from homology"/>
<dbReference type="Gene3D" id="3.40.1440.10">
    <property type="entry name" value="GIY-YIG endonuclease"/>
    <property type="match status" value="1"/>
</dbReference>
<dbReference type="PANTHER" id="PTHR34477:SF1">
    <property type="entry name" value="UPF0213 PROTEIN YHBQ"/>
    <property type="match status" value="1"/>
</dbReference>
<dbReference type="EMBL" id="JBHTIT010000001">
    <property type="protein sequence ID" value="MFD0949021.1"/>
    <property type="molecule type" value="Genomic_DNA"/>
</dbReference>
<feature type="region of interest" description="Disordered" evidence="2">
    <location>
        <begin position="77"/>
        <end position="98"/>
    </location>
</feature>
<evidence type="ECO:0000259" key="3">
    <source>
        <dbReference type="PROSITE" id="PS50164"/>
    </source>
</evidence>
<dbReference type="SUPFAM" id="SSF82771">
    <property type="entry name" value="GIY-YIG endonuclease"/>
    <property type="match status" value="1"/>
</dbReference>
<feature type="domain" description="GIY-YIG" evidence="3">
    <location>
        <begin position="1"/>
        <end position="76"/>
    </location>
</feature>
<dbReference type="RefSeq" id="WP_379068166.1">
    <property type="nucleotide sequence ID" value="NZ_JBHTIT010000001.1"/>
</dbReference>
<evidence type="ECO:0000256" key="1">
    <source>
        <dbReference type="ARBA" id="ARBA00007435"/>
    </source>
</evidence>
<comment type="similarity">
    <text evidence="1">Belongs to the UPF0213 family.</text>
</comment>
<keyword evidence="5" id="KW-1185">Reference proteome</keyword>
<evidence type="ECO:0000256" key="2">
    <source>
        <dbReference type="SAM" id="MobiDB-lite"/>
    </source>
</evidence>
<dbReference type="PROSITE" id="PS50164">
    <property type="entry name" value="GIY_YIG"/>
    <property type="match status" value="1"/>
</dbReference>
<name>A0ABW3HCP8_9GAMM</name>
<dbReference type="Proteomes" id="UP001597044">
    <property type="component" value="Unassembled WGS sequence"/>
</dbReference>
<protein>
    <submittedName>
        <fullName evidence="4">GIY-YIG nuclease family protein</fullName>
    </submittedName>
</protein>
<comment type="caution">
    <text evidence="4">The sequence shown here is derived from an EMBL/GenBank/DDBJ whole genome shotgun (WGS) entry which is preliminary data.</text>
</comment>
<sequence>MTWSVYVLQCAGDRLYTGISTDVVRRFKQHMQKSGAKFTQAYPPIAILGELECASRSDALKLEYQIKQLTPEAKRALALSWPPTHQAESEANNPHMHG</sequence>
<accession>A0ABW3HCP8</accession>
<evidence type="ECO:0000313" key="4">
    <source>
        <dbReference type="EMBL" id="MFD0949021.1"/>
    </source>
</evidence>
<dbReference type="InterPro" id="IPR000305">
    <property type="entry name" value="GIY-YIG_endonuc"/>
</dbReference>
<dbReference type="Pfam" id="PF01541">
    <property type="entry name" value="GIY-YIG"/>
    <property type="match status" value="1"/>
</dbReference>
<organism evidence="4 5">
    <name type="scientific">Paraperlucidibaca wandonensis</name>
    <dbReference type="NCBI Taxonomy" id="1268273"/>
    <lineage>
        <taxon>Bacteria</taxon>
        <taxon>Pseudomonadati</taxon>
        <taxon>Pseudomonadota</taxon>
        <taxon>Gammaproteobacteria</taxon>
        <taxon>Moraxellales</taxon>
        <taxon>Moraxellaceae</taxon>
        <taxon>Paraperlucidibaca</taxon>
    </lineage>
</organism>
<reference evidence="5" key="1">
    <citation type="journal article" date="2019" name="Int. J. Syst. Evol. Microbiol.">
        <title>The Global Catalogue of Microorganisms (GCM) 10K type strain sequencing project: providing services to taxonomists for standard genome sequencing and annotation.</title>
        <authorList>
            <consortium name="The Broad Institute Genomics Platform"/>
            <consortium name="The Broad Institute Genome Sequencing Center for Infectious Disease"/>
            <person name="Wu L."/>
            <person name="Ma J."/>
        </authorList>
    </citation>
    <scope>NUCLEOTIDE SEQUENCE [LARGE SCALE GENOMIC DNA]</scope>
    <source>
        <strain evidence="5">CCUG 63419</strain>
    </source>
</reference>
<gene>
    <name evidence="4" type="ORF">ACFQ0F_01190</name>
</gene>